<dbReference type="Proteomes" id="UP000183658">
    <property type="component" value="Unassembled WGS sequence"/>
</dbReference>
<accession>A0A1H9R3P7</accession>
<evidence type="ECO:0000256" key="2">
    <source>
        <dbReference type="SAM" id="SignalP"/>
    </source>
</evidence>
<sequence>MKKKLLKKLLIVLLLFMGMPDIDAHGVQVVYRELSNGYVRLYIEHWHGPLDFSMLSAADGMNITTMYGSNSSTADVAPSGVANNTPFASLPGTGTALTVLSSCAVEANSNNNWVYYDFAPAVCGVQITITLNYGLSATLQEACANLYPVSFSKTFVDVLPPVITSPDVIVDSCIPASAVYTASAIDACDGSPIITYDLPSSSIFPLGITPVTVTAEDNLGHRSSSIFNVVVGDISAPVANLVTLGDIKAECSVTSLVSPTATDNCSTATILVTNDAVFPITGEGTTTVVTWTYDDGNGNRSTQTQNVIINDITAPAPILLSGSVTLTPTPGSTSGWSPYVWSFVDPLPVGAVVVGIDIDYTAVDQGWGGTGLYSNLNVAGQYIGGGQLFHTANSFNLSYSGSVSAYNYGGTNSLEMYFVGWGGWRADWLSGTITIHYIYSQLPTILSECSVVSLVAPIPTDNCTADVIVTNNAVFPITAQGTTAVTWTYDDGNGNTSTQVQNVVINDVTAPVADVMILGDVIAECSVTSLVAPTATDNCSGIVSVSHNAVLPMTLQGSTVVTWTYDDGNGNTSTQVQNVVINDVTAPVADVTILADVIAECSVISLVAPTATDNCSGIVSVSHNAVLPITLQGSTAVTWTYDDGNGNTSTQVQNVVINDVTAPVADVTILADVTAECSVTSLVAPTASDNCSSNVMVSHNAVLPITLQGTTVVTWTYDDGNGNTSSQTQNVVIDDITLPSVLGQSITVALDATGNVTIAVADIDNGSTDNCGISRIELDKTAFTCANIGDNTVTLTVTDNSGNVSSKTAIVTVEDKVAPVVVTKNKTIQLNAAGTASIVLADINNGSSDACGITTLTLDKTTFTCANVGANTVILTVTDKNGNVATQTAIVTVEDKIAPVVFTKNITVQLDASSNVLVAAAAVNNGSTDNCGIALLELDKSLFSCADVGVNTVTLKVTDNSGNISYGTATITVVNSQPNLIRKHFDDVIFFDNSSNSFKAYSWYKNGVLVSGQTAQYFKDNGVLSGTYYAMATKVDGTVVTTCPLTFSPSVEVEYLKIAPNPVRSNSVYQLITNVEAAKLQNARVTVFNILGTLMIDTVVDNNTVEMVAPSVEGIYIVKLTLANGKYFTKNLLVKN</sequence>
<gene>
    <name evidence="3" type="ORF">SAMN05444355_1191</name>
</gene>
<dbReference type="Gene3D" id="2.60.40.10">
    <property type="entry name" value="Immunoglobulins"/>
    <property type="match status" value="1"/>
</dbReference>
<dbReference type="OrthoDB" id="9805017at2"/>
<dbReference type="SUPFAM" id="SSF49299">
    <property type="entry name" value="PKD domain"/>
    <property type="match status" value="1"/>
</dbReference>
<evidence type="ECO:0000313" key="3">
    <source>
        <dbReference type="EMBL" id="SER67135.1"/>
    </source>
</evidence>
<dbReference type="InterPro" id="IPR013783">
    <property type="entry name" value="Ig-like_fold"/>
</dbReference>
<organism evidence="3 4">
    <name type="scientific">Flavobacterium frigoris</name>
    <dbReference type="NCBI Taxonomy" id="229204"/>
    <lineage>
        <taxon>Bacteria</taxon>
        <taxon>Pseudomonadati</taxon>
        <taxon>Bacteroidota</taxon>
        <taxon>Flavobacteriia</taxon>
        <taxon>Flavobacteriales</taxon>
        <taxon>Flavobacteriaceae</taxon>
        <taxon>Flavobacterium</taxon>
    </lineage>
</organism>
<proteinExistence type="predicted"/>
<reference evidence="4" key="1">
    <citation type="submission" date="2016-10" db="EMBL/GenBank/DDBJ databases">
        <authorList>
            <person name="Varghese N."/>
            <person name="Submissions S."/>
        </authorList>
    </citation>
    <scope>NUCLEOTIDE SEQUENCE [LARGE SCALE GENOMIC DNA]</scope>
    <source>
        <strain evidence="4">DSM 15719</strain>
    </source>
</reference>
<feature type="chain" id="PRO_5010158587" evidence="2">
    <location>
        <begin position="25"/>
        <end position="1136"/>
    </location>
</feature>
<dbReference type="EMBL" id="FOFZ01000019">
    <property type="protein sequence ID" value="SER67135.1"/>
    <property type="molecule type" value="Genomic_DNA"/>
</dbReference>
<dbReference type="PANTHER" id="PTHR24273:SF32">
    <property type="entry name" value="HYALIN"/>
    <property type="match status" value="1"/>
</dbReference>
<dbReference type="NCBIfam" id="TIGR04183">
    <property type="entry name" value="Por_Secre_tail"/>
    <property type="match status" value="1"/>
</dbReference>
<dbReference type="PANTHER" id="PTHR24273">
    <property type="entry name" value="FI04643P-RELATED"/>
    <property type="match status" value="1"/>
</dbReference>
<dbReference type="RefSeq" id="WP_083380539.1">
    <property type="nucleotide sequence ID" value="NZ_FOFZ01000019.1"/>
</dbReference>
<dbReference type="InterPro" id="IPR026444">
    <property type="entry name" value="Secre_tail"/>
</dbReference>
<keyword evidence="4" id="KW-1185">Reference proteome</keyword>
<name>A0A1H9R3P7_FLAFI</name>
<dbReference type="InterPro" id="IPR035986">
    <property type="entry name" value="PKD_dom_sf"/>
</dbReference>
<protein>
    <submittedName>
        <fullName evidence="3">Por secretion system C-terminal sorting domain-containing protein</fullName>
    </submittedName>
</protein>
<evidence type="ECO:0000313" key="4">
    <source>
        <dbReference type="Proteomes" id="UP000183658"/>
    </source>
</evidence>
<dbReference type="AlphaFoldDB" id="A0A1H9R3P7"/>
<evidence type="ECO:0000256" key="1">
    <source>
        <dbReference type="ARBA" id="ARBA00022729"/>
    </source>
</evidence>
<keyword evidence="1 2" id="KW-0732">Signal</keyword>
<feature type="signal peptide" evidence="2">
    <location>
        <begin position="1"/>
        <end position="24"/>
    </location>
</feature>